<accession>A0A7S4PBZ8</accession>
<dbReference type="AlphaFoldDB" id="A0A7S4PBZ8"/>
<gene>
    <name evidence="1" type="ORF">NAES01612_LOCUS21929</name>
</gene>
<protein>
    <submittedName>
        <fullName evidence="1">Uncharacterized protein</fullName>
    </submittedName>
</protein>
<sequence>MSGKPRKSGKSMFAAKRAKIFPIPSNPTIGNNLIRLIHSTDPLKQKGQYKYIATGAEAARQANLPPRLDNRFSKRSIEKAGNPEFKAFAEFIEGRRFGDILSARKYQQFYDLCSSQDDVIVWLCMSAMAVLNPGDMRSRVLYQHLKALLKAVANREMNPRTAFYFYENIVRGPAFRELAQAQLNHGQPSRLLGICAGANLLKETNLCTRPMQGYFELYKRISERSEFFTPWGFPPLYQFEERLQLLHRLRPFDRAARQKSEQRKKVKLVSAKFKKYYGGTIMWLPPLWRMARTWMGPYYRFFKSVVPD</sequence>
<organism evidence="1">
    <name type="scientific">Paramoeba aestuarina</name>
    <dbReference type="NCBI Taxonomy" id="180227"/>
    <lineage>
        <taxon>Eukaryota</taxon>
        <taxon>Amoebozoa</taxon>
        <taxon>Discosea</taxon>
        <taxon>Flabellinia</taxon>
        <taxon>Dactylopodida</taxon>
        <taxon>Paramoebidae</taxon>
        <taxon>Paramoeba</taxon>
    </lineage>
</organism>
<reference evidence="1" key="1">
    <citation type="submission" date="2021-01" db="EMBL/GenBank/DDBJ databases">
        <authorList>
            <person name="Corre E."/>
            <person name="Pelletier E."/>
            <person name="Niang G."/>
            <person name="Scheremetjew M."/>
            <person name="Finn R."/>
            <person name="Kale V."/>
            <person name="Holt S."/>
            <person name="Cochrane G."/>
            <person name="Meng A."/>
            <person name="Brown T."/>
            <person name="Cohen L."/>
        </authorList>
    </citation>
    <scope>NUCLEOTIDE SEQUENCE</scope>
    <source>
        <strain evidence="1">SoJaBio B1-5/56/2</strain>
    </source>
</reference>
<evidence type="ECO:0000313" key="1">
    <source>
        <dbReference type="EMBL" id="CAE2330478.1"/>
    </source>
</evidence>
<name>A0A7S4PBZ8_9EUKA</name>
<dbReference type="EMBL" id="HBKR01033434">
    <property type="protein sequence ID" value="CAE2330478.1"/>
    <property type="molecule type" value="Transcribed_RNA"/>
</dbReference>
<proteinExistence type="predicted"/>